<feature type="region of interest" description="Disordered" evidence="1">
    <location>
        <begin position="66"/>
        <end position="87"/>
    </location>
</feature>
<name>A0A6L2L2W1_TANCI</name>
<reference evidence="2" key="1">
    <citation type="journal article" date="2019" name="Sci. Rep.">
        <title>Draft genome of Tanacetum cinerariifolium, the natural source of mosquito coil.</title>
        <authorList>
            <person name="Yamashiro T."/>
            <person name="Shiraishi A."/>
            <person name="Satake H."/>
            <person name="Nakayama K."/>
        </authorList>
    </citation>
    <scope>NUCLEOTIDE SEQUENCE</scope>
</reference>
<sequence length="147" mass="16198">MYDDMAYSLLVEIVVKKFNLDPNVRLNLSFNLPSLDSQLDITNEVDVNLFVDCASNSIDGIPHLYVGQPKNRSKDNTQSSGYSSSGVAPKICRRYGRKLERVVGVIISCTPNVLGDLTVTLKDPPGTMGKSLKRMRVTQGLSTSKLF</sequence>
<comment type="caution">
    <text evidence="2">The sequence shown here is derived from an EMBL/GenBank/DDBJ whole genome shotgun (WGS) entry which is preliminary data.</text>
</comment>
<evidence type="ECO:0000256" key="1">
    <source>
        <dbReference type="SAM" id="MobiDB-lite"/>
    </source>
</evidence>
<dbReference type="EMBL" id="BKCJ010003627">
    <property type="protein sequence ID" value="GEU56231.1"/>
    <property type="molecule type" value="Genomic_DNA"/>
</dbReference>
<proteinExistence type="predicted"/>
<evidence type="ECO:0000313" key="2">
    <source>
        <dbReference type="EMBL" id="GEU56231.1"/>
    </source>
</evidence>
<feature type="compositionally biased region" description="Polar residues" evidence="1">
    <location>
        <begin position="76"/>
        <end position="86"/>
    </location>
</feature>
<dbReference type="AlphaFoldDB" id="A0A6L2L2W1"/>
<organism evidence="2">
    <name type="scientific">Tanacetum cinerariifolium</name>
    <name type="common">Dalmatian daisy</name>
    <name type="synonym">Chrysanthemum cinerariifolium</name>
    <dbReference type="NCBI Taxonomy" id="118510"/>
    <lineage>
        <taxon>Eukaryota</taxon>
        <taxon>Viridiplantae</taxon>
        <taxon>Streptophyta</taxon>
        <taxon>Embryophyta</taxon>
        <taxon>Tracheophyta</taxon>
        <taxon>Spermatophyta</taxon>
        <taxon>Magnoliopsida</taxon>
        <taxon>eudicotyledons</taxon>
        <taxon>Gunneridae</taxon>
        <taxon>Pentapetalae</taxon>
        <taxon>asterids</taxon>
        <taxon>campanulids</taxon>
        <taxon>Asterales</taxon>
        <taxon>Asteraceae</taxon>
        <taxon>Asteroideae</taxon>
        <taxon>Anthemideae</taxon>
        <taxon>Anthemidinae</taxon>
        <taxon>Tanacetum</taxon>
    </lineage>
</organism>
<gene>
    <name evidence="2" type="ORF">Tci_028209</name>
</gene>
<accession>A0A6L2L2W1</accession>
<protein>
    <submittedName>
        <fullName evidence="2">Uncharacterized protein</fullName>
    </submittedName>
</protein>